<evidence type="ECO:0000313" key="2">
    <source>
        <dbReference type="Proteomes" id="UP000440498"/>
    </source>
</evidence>
<sequence length="150" mass="15332">MQTANNSVSLVGGGGGVVDPLSAGEVRFLVGLAFAAALRGQCELALQLFDALGRLRPNASFALLGQAVALLAVGHFGEAVAALEQAQLAWPDDEAVQAVLGLALQRACRHAQAQRVLSPLAAAARDGAVRYAARDLLETTGSSRVVNGGM</sequence>
<dbReference type="InterPro" id="IPR011990">
    <property type="entry name" value="TPR-like_helical_dom_sf"/>
</dbReference>
<dbReference type="EMBL" id="WHUG01000009">
    <property type="protein sequence ID" value="MQA40732.1"/>
    <property type="molecule type" value="Genomic_DNA"/>
</dbReference>
<dbReference type="SUPFAM" id="SSF48452">
    <property type="entry name" value="TPR-like"/>
    <property type="match status" value="1"/>
</dbReference>
<name>A0A6A7N792_9BURK</name>
<gene>
    <name evidence="1" type="ORF">GEV02_21545</name>
</gene>
<dbReference type="RefSeq" id="WP_152840023.1">
    <property type="nucleotide sequence ID" value="NZ_WHUG01000009.1"/>
</dbReference>
<accession>A0A6A7N792</accession>
<evidence type="ECO:0000313" key="1">
    <source>
        <dbReference type="EMBL" id="MQA40732.1"/>
    </source>
</evidence>
<reference evidence="1 2" key="1">
    <citation type="submission" date="2019-10" db="EMBL/GenBank/DDBJ databases">
        <title>Two novel species isolated from a subtropical stream in China.</title>
        <authorList>
            <person name="Lu H."/>
        </authorList>
    </citation>
    <scope>NUCLEOTIDE SEQUENCE [LARGE SCALE GENOMIC DNA]</scope>
    <source>
        <strain evidence="1 2">FT29W</strain>
    </source>
</reference>
<keyword evidence="2" id="KW-1185">Reference proteome</keyword>
<protein>
    <submittedName>
        <fullName evidence="1">Uncharacterized protein</fullName>
    </submittedName>
</protein>
<dbReference type="Gene3D" id="1.25.40.10">
    <property type="entry name" value="Tetratricopeptide repeat domain"/>
    <property type="match status" value="1"/>
</dbReference>
<proteinExistence type="predicted"/>
<organism evidence="1 2">
    <name type="scientific">Rugamonas aquatica</name>
    <dbReference type="NCBI Taxonomy" id="2743357"/>
    <lineage>
        <taxon>Bacteria</taxon>
        <taxon>Pseudomonadati</taxon>
        <taxon>Pseudomonadota</taxon>
        <taxon>Betaproteobacteria</taxon>
        <taxon>Burkholderiales</taxon>
        <taxon>Oxalobacteraceae</taxon>
        <taxon>Telluria group</taxon>
        <taxon>Rugamonas</taxon>
    </lineage>
</organism>
<dbReference type="AlphaFoldDB" id="A0A6A7N792"/>
<dbReference type="Proteomes" id="UP000440498">
    <property type="component" value="Unassembled WGS sequence"/>
</dbReference>
<comment type="caution">
    <text evidence="1">The sequence shown here is derived from an EMBL/GenBank/DDBJ whole genome shotgun (WGS) entry which is preliminary data.</text>
</comment>